<dbReference type="EMBL" id="KL662119">
    <property type="protein sequence ID" value="KFM25463.1"/>
    <property type="molecule type" value="Genomic_DNA"/>
</dbReference>
<evidence type="ECO:0000313" key="8">
    <source>
        <dbReference type="EMBL" id="RMZ54691.1"/>
    </source>
</evidence>
<dbReference type="InterPro" id="IPR019775">
    <property type="entry name" value="WD40_repeat_CS"/>
</dbReference>
<dbReference type="OrthoDB" id="674604at2759"/>
<organism evidence="7 9">
    <name type="scientific">Auxenochlorella protothecoides</name>
    <name type="common">Green microalga</name>
    <name type="synonym">Chlorella protothecoides</name>
    <dbReference type="NCBI Taxonomy" id="3075"/>
    <lineage>
        <taxon>Eukaryota</taxon>
        <taxon>Viridiplantae</taxon>
        <taxon>Chlorophyta</taxon>
        <taxon>core chlorophytes</taxon>
        <taxon>Trebouxiophyceae</taxon>
        <taxon>Chlorellales</taxon>
        <taxon>Chlorellaceae</taxon>
        <taxon>Auxenochlorella</taxon>
    </lineage>
</organism>
<evidence type="ECO:0000256" key="2">
    <source>
        <dbReference type="ARBA" id="ARBA00022737"/>
    </source>
</evidence>
<dbReference type="PRINTS" id="PR00320">
    <property type="entry name" value="GPROTEINBRPT"/>
</dbReference>
<dbReference type="SMART" id="SM00320">
    <property type="entry name" value="WD40"/>
    <property type="match status" value="7"/>
</dbReference>
<dbReference type="FunFam" id="2.130.10.10:FF:000228">
    <property type="entry name" value="COMPASS-like H3K4 histone methylase component WDR5A"/>
    <property type="match status" value="1"/>
</dbReference>
<dbReference type="PROSITE" id="PS50294">
    <property type="entry name" value="WD_REPEATS_REGION"/>
    <property type="match status" value="4"/>
</dbReference>
<evidence type="ECO:0000256" key="1">
    <source>
        <dbReference type="ARBA" id="ARBA00022574"/>
    </source>
</evidence>
<evidence type="ECO:0000256" key="4">
    <source>
        <dbReference type="SAM" id="MobiDB-lite"/>
    </source>
</evidence>
<keyword evidence="2" id="KW-0677">Repeat</keyword>
<dbReference type="GeneID" id="23611881"/>
<dbReference type="InterPro" id="IPR036322">
    <property type="entry name" value="WD40_repeat_dom_sf"/>
</dbReference>
<reference evidence="6" key="2">
    <citation type="submission" date="2015-08" db="EMBL/GenBank/DDBJ databases">
        <authorList>
            <person name="Babu N.S."/>
            <person name="Beckwith C.J."/>
            <person name="Beseler K.G."/>
            <person name="Brison A."/>
            <person name="Carone J.V."/>
            <person name="Caskin T.P."/>
            <person name="Diamond M."/>
            <person name="Durham M.E."/>
            <person name="Foxe J.M."/>
            <person name="Go M."/>
            <person name="Henderson B.A."/>
            <person name="Jones I.B."/>
            <person name="McGettigan J.A."/>
            <person name="Micheletti S.J."/>
            <person name="Nasrallah M.E."/>
            <person name="Ortiz D."/>
            <person name="Piller C.R."/>
            <person name="Privatt S.R."/>
            <person name="Schneider S.L."/>
            <person name="Sharp S."/>
            <person name="Smith T.C."/>
            <person name="Stanton J.D."/>
            <person name="Ullery H.E."/>
            <person name="Wilson R.J."/>
            <person name="Serrano M.G."/>
            <person name="Buck G."/>
            <person name="Lee V."/>
            <person name="Wang Y."/>
            <person name="Carvalho R."/>
            <person name="Voegtly L."/>
            <person name="Shi R."/>
            <person name="Duckworth R."/>
            <person name="Johnson A."/>
            <person name="Loviza R."/>
            <person name="Walstead R."/>
            <person name="Shah Z."/>
            <person name="Kiflezghi M."/>
            <person name="Wade K."/>
            <person name="Ball S.L."/>
            <person name="Bradley K.W."/>
            <person name="Asai D.J."/>
            <person name="Bowman C.A."/>
            <person name="Russell D.A."/>
            <person name="Pope W.H."/>
            <person name="Jacobs-Sera D."/>
            <person name="Hendrix R.W."/>
            <person name="Hatfull G.F."/>
        </authorList>
    </citation>
    <scope>NUCLEOTIDE SEQUENCE</scope>
</reference>
<keyword evidence="9" id="KW-1185">Reference proteome</keyword>
<dbReference type="KEGG" id="apro:F751_0490"/>
<dbReference type="InterPro" id="IPR001680">
    <property type="entry name" value="WD40_rpt"/>
</dbReference>
<evidence type="ECO:0000256" key="3">
    <source>
        <dbReference type="PROSITE-ProRule" id="PRU00221"/>
    </source>
</evidence>
<evidence type="ECO:0000313" key="9">
    <source>
        <dbReference type="Proteomes" id="UP000028924"/>
    </source>
</evidence>
<evidence type="ECO:0000313" key="10">
    <source>
        <dbReference type="Proteomes" id="UP000279271"/>
    </source>
</evidence>
<feature type="repeat" description="WD" evidence="3">
    <location>
        <begin position="134"/>
        <end position="175"/>
    </location>
</feature>
<feature type="domain" description="WDR5-like beta-propeller" evidence="5">
    <location>
        <begin position="49"/>
        <end position="366"/>
    </location>
</feature>
<evidence type="ECO:0000313" key="7">
    <source>
        <dbReference type="EMBL" id="KFM25463.1"/>
    </source>
</evidence>
<dbReference type="PANTHER" id="PTHR19848:SF8">
    <property type="entry name" value="F-BOX AND WD REPEAT DOMAIN CONTAINING 7"/>
    <property type="match status" value="1"/>
</dbReference>
<dbReference type="GO" id="GO:0035097">
    <property type="term" value="C:histone methyltransferase complex"/>
    <property type="evidence" value="ECO:0007669"/>
    <property type="project" value="UniProtKB-ARBA"/>
</dbReference>
<dbReference type="Gene3D" id="2.130.10.10">
    <property type="entry name" value="YVTN repeat-like/Quinoprotein amine dehydrogenase"/>
    <property type="match status" value="1"/>
</dbReference>
<dbReference type="Proteomes" id="UP000279271">
    <property type="component" value="Unassembled WGS sequence"/>
</dbReference>
<dbReference type="PANTHER" id="PTHR19848">
    <property type="entry name" value="WD40 REPEAT PROTEIN"/>
    <property type="match status" value="1"/>
</dbReference>
<feature type="repeat" description="WD" evidence="3">
    <location>
        <begin position="176"/>
        <end position="219"/>
    </location>
</feature>
<accession>A0A087SIA9</accession>
<dbReference type="Pfam" id="PF25175">
    <property type="entry name" value="Beta-prop_WDR5"/>
    <property type="match status" value="1"/>
</dbReference>
<dbReference type="Proteomes" id="UP000028924">
    <property type="component" value="Unassembled WGS sequence"/>
</dbReference>
<dbReference type="EMBL" id="QOKY01000173">
    <property type="protein sequence ID" value="RMZ54691.1"/>
    <property type="molecule type" value="Genomic_DNA"/>
</dbReference>
<dbReference type="InterPro" id="IPR020472">
    <property type="entry name" value="WD40_PAC1"/>
</dbReference>
<reference evidence="8" key="5">
    <citation type="submission" date="2018-11" db="EMBL/GenBank/DDBJ databases">
        <title>Characterization of plant carbon substrate utilization by Auxenochlorella protothecoides.</title>
        <authorList>
            <person name="Vogler B.W."/>
            <person name="Starkenburg S.R."/>
            <person name="Sudasinghe N."/>
            <person name="Schambach J.Y."/>
            <person name="Rollin J.A."/>
            <person name="Pattathil S."/>
            <person name="Barry A.N."/>
        </authorList>
    </citation>
    <scope>NUCLEOTIDE SEQUENCE [LARGE SCALE GENOMIC DNA]</scope>
    <source>
        <strain evidence="8">UTEX 25</strain>
    </source>
</reference>
<dbReference type="AlphaFoldDB" id="A0A087SIA9"/>
<feature type="repeat" description="WD" evidence="3">
    <location>
        <begin position="221"/>
        <end position="262"/>
    </location>
</feature>
<dbReference type="CDD" id="cd00200">
    <property type="entry name" value="WD40"/>
    <property type="match status" value="1"/>
</dbReference>
<reference evidence="7 9" key="1">
    <citation type="journal article" date="2014" name="BMC Genomics">
        <title>Oil accumulation mechanisms of the oleaginous microalga Chlorella protothecoides revealed through its genome, transcriptomes, and proteomes.</title>
        <authorList>
            <person name="Gao C."/>
            <person name="Wang Y."/>
            <person name="Shen Y."/>
            <person name="Yan D."/>
            <person name="He X."/>
            <person name="Dai J."/>
            <person name="Wu Q."/>
        </authorList>
    </citation>
    <scope>NUCLEOTIDE SEQUENCE [LARGE SCALE GENOMIC DNA]</scope>
    <source>
        <strain evidence="7 9">0710</strain>
    </source>
</reference>
<dbReference type="InterPro" id="IPR015943">
    <property type="entry name" value="WD40/YVTN_repeat-like_dom_sf"/>
</dbReference>
<dbReference type="eggNOG" id="KOG0266">
    <property type="taxonomic scope" value="Eukaryota"/>
</dbReference>
<dbReference type="RefSeq" id="XP_011398359.1">
    <property type="nucleotide sequence ID" value="XM_011400057.1"/>
</dbReference>
<evidence type="ECO:0000313" key="6">
    <source>
        <dbReference type="EMBL" id="JAT72056.1"/>
    </source>
</evidence>
<reference evidence="10" key="3">
    <citation type="journal article" date="2018" name="Algal Res.">
        <title>Characterization of plant carbon substrate utilization by Auxenochlorella protothecoides.</title>
        <authorList>
            <person name="Vogler B.W."/>
            <person name="Starkenburg S.R."/>
            <person name="Sudasinghe N."/>
            <person name="Schambach J.Y."/>
            <person name="Rollin J.A."/>
            <person name="Pattathil S."/>
            <person name="Barry A.N."/>
        </authorList>
    </citation>
    <scope>NUCLEOTIDE SEQUENCE [LARGE SCALE GENOMIC DNA]</scope>
    <source>
        <strain evidence="10">UTEX 25</strain>
    </source>
</reference>
<dbReference type="PROSITE" id="PS50082">
    <property type="entry name" value="WD_REPEATS_2"/>
    <property type="match status" value="5"/>
</dbReference>
<reference evidence="8" key="4">
    <citation type="submission" date="2018-10" db="EMBL/GenBank/DDBJ databases">
        <authorList>
            <person name="Hovde B."/>
            <person name="Zhang X."/>
        </authorList>
    </citation>
    <scope>NUCLEOTIDE SEQUENCE [LARGE SCALE GENOMIC DNA]</scope>
    <source>
        <strain evidence="8">UTEX 25</strain>
    </source>
</reference>
<dbReference type="STRING" id="3075.A0A087SIA9"/>
<feature type="repeat" description="WD" evidence="3">
    <location>
        <begin position="50"/>
        <end position="91"/>
    </location>
</feature>
<sequence>MAEASPDTTAPAPPENGPSKATPSRDESISDYAEQSDLPTYTSYQCAHTLTGHTRAVSSVRFSHSGASLASASADGTARVWDADTGSCLHVLQGHSKGLNDVAWAPSDAHLATASDDYTLRLWNAGTGAPLRTLRGHTHFAMCVAFSATGVLLVSGSFDETIVVWDVATGQAIRVIPGHSDPITSVAFSRDVLNPAIVSSSFDGLIRVWAGDTGNCLVSLLATGGPPVSFAAFTPNDKYVLAGRVDGKIVLWNYHTKQPLRTFEGHKNTKFCLQAAFLCLGVEETGSSAPPAAVICGSEDHHIYVWGVNGSQGGVAPLLGLLRGRAGPDDPGEGHCDVVLSVAAHPHLPVLASCGHERDKTVKIWRHVSLP</sequence>
<proteinExistence type="predicted"/>
<protein>
    <submittedName>
        <fullName evidence="7">WD repeat-containing protein 5</fullName>
    </submittedName>
</protein>
<feature type="repeat" description="WD" evidence="3">
    <location>
        <begin position="92"/>
        <end position="133"/>
    </location>
</feature>
<dbReference type="SUPFAM" id="SSF50978">
    <property type="entry name" value="WD40 repeat-like"/>
    <property type="match status" value="1"/>
</dbReference>
<evidence type="ECO:0000259" key="5">
    <source>
        <dbReference type="Pfam" id="PF25175"/>
    </source>
</evidence>
<dbReference type="PROSITE" id="PS00678">
    <property type="entry name" value="WD_REPEATS_1"/>
    <property type="match status" value="2"/>
</dbReference>
<gene>
    <name evidence="8" type="ORF">APUTEX25_003069</name>
    <name evidence="7" type="ORF">F751_0490</name>
    <name evidence="6" type="ORF">g.388</name>
</gene>
<dbReference type="EMBL" id="GDKF01006566">
    <property type="protein sequence ID" value="JAT72056.1"/>
    <property type="molecule type" value="Transcribed_RNA"/>
</dbReference>
<dbReference type="InterPro" id="IPR059122">
    <property type="entry name" value="Beta-prop_WDR5-like"/>
</dbReference>
<name>A0A087SIA9_AUXPR</name>
<keyword evidence="1 3" id="KW-0853">WD repeat</keyword>
<feature type="region of interest" description="Disordered" evidence="4">
    <location>
        <begin position="1"/>
        <end position="31"/>
    </location>
</feature>